<sequence>MGWCFPDGADVIQRRFRFGQRVSREPRAAQGLSGLTGACAGLDPHGPWAEGRRRRVIMKGVWLTELQTEAQLVHRTVW</sequence>
<organism evidence="1 2">
    <name type="scientific">Patagioenas fasciata monilis</name>
    <dbReference type="NCBI Taxonomy" id="372326"/>
    <lineage>
        <taxon>Eukaryota</taxon>
        <taxon>Metazoa</taxon>
        <taxon>Chordata</taxon>
        <taxon>Craniata</taxon>
        <taxon>Vertebrata</taxon>
        <taxon>Euteleostomi</taxon>
        <taxon>Archelosauria</taxon>
        <taxon>Archosauria</taxon>
        <taxon>Dinosauria</taxon>
        <taxon>Saurischia</taxon>
        <taxon>Theropoda</taxon>
        <taxon>Coelurosauria</taxon>
        <taxon>Aves</taxon>
        <taxon>Neognathae</taxon>
        <taxon>Neoaves</taxon>
        <taxon>Columbimorphae</taxon>
        <taxon>Columbiformes</taxon>
        <taxon>Columbidae</taxon>
        <taxon>Patagioenas</taxon>
    </lineage>
</organism>
<name>A0A1V4J6J2_PATFA</name>
<accession>A0A1V4J6J2</accession>
<evidence type="ECO:0000313" key="2">
    <source>
        <dbReference type="Proteomes" id="UP000190648"/>
    </source>
</evidence>
<evidence type="ECO:0000313" key="1">
    <source>
        <dbReference type="EMBL" id="OPJ67730.1"/>
    </source>
</evidence>
<reference evidence="1 2" key="1">
    <citation type="submission" date="2016-02" db="EMBL/GenBank/DDBJ databases">
        <title>Band-tailed pigeon sequencing and assembly.</title>
        <authorList>
            <person name="Soares A.E."/>
            <person name="Novak B.J."/>
            <person name="Rice E.S."/>
            <person name="O'Connell B."/>
            <person name="Chang D."/>
            <person name="Weber S."/>
            <person name="Shapiro B."/>
        </authorList>
    </citation>
    <scope>NUCLEOTIDE SEQUENCE [LARGE SCALE GENOMIC DNA]</scope>
    <source>
        <strain evidence="1">BTP2013</strain>
        <tissue evidence="1">Blood</tissue>
    </source>
</reference>
<dbReference type="Proteomes" id="UP000190648">
    <property type="component" value="Unassembled WGS sequence"/>
</dbReference>
<gene>
    <name evidence="1" type="ORF">AV530_001971</name>
</gene>
<protein>
    <submittedName>
        <fullName evidence="1">Uncharacterized protein</fullName>
    </submittedName>
</protein>
<dbReference type="AlphaFoldDB" id="A0A1V4J6J2"/>
<proteinExistence type="predicted"/>
<keyword evidence="2" id="KW-1185">Reference proteome</keyword>
<dbReference type="EMBL" id="LSYS01008925">
    <property type="protein sequence ID" value="OPJ67730.1"/>
    <property type="molecule type" value="Genomic_DNA"/>
</dbReference>
<comment type="caution">
    <text evidence="1">The sequence shown here is derived from an EMBL/GenBank/DDBJ whole genome shotgun (WGS) entry which is preliminary data.</text>
</comment>